<dbReference type="GO" id="GO:0004252">
    <property type="term" value="F:serine-type endopeptidase activity"/>
    <property type="evidence" value="ECO:0007669"/>
    <property type="project" value="InterPro"/>
</dbReference>
<name>A0A3Q0SPQ9_AMPCI</name>
<evidence type="ECO:0000256" key="1">
    <source>
        <dbReference type="ARBA" id="ARBA00023157"/>
    </source>
</evidence>
<accession>A0A3Q0SPQ9</accession>
<dbReference type="PANTHER" id="PTHR24271">
    <property type="entry name" value="KALLIKREIN-RELATED"/>
    <property type="match status" value="1"/>
</dbReference>
<dbReference type="Ensembl" id="ENSACIT00000027618.1">
    <property type="protein sequence ID" value="ENSACIP00000026909.1"/>
    <property type="gene ID" value="ENSACIG00000020848.1"/>
</dbReference>
<keyword evidence="1" id="KW-1015">Disulfide bond</keyword>
<evidence type="ECO:0000259" key="2">
    <source>
        <dbReference type="Pfam" id="PF00089"/>
    </source>
</evidence>
<dbReference type="OMA" id="QEHRSEN"/>
<dbReference type="InterPro" id="IPR018114">
    <property type="entry name" value="TRYPSIN_HIS"/>
</dbReference>
<evidence type="ECO:0000313" key="4">
    <source>
        <dbReference type="Proteomes" id="UP000261340"/>
    </source>
</evidence>
<sequence length="62" mass="6569">GHSAQDPFGFVTAGSQGSEIIEGQEVRPHSLPFMAYVISDNSSCGGTLIHPKWVLTAAHCTK</sequence>
<dbReference type="InterPro" id="IPR009003">
    <property type="entry name" value="Peptidase_S1_PA"/>
</dbReference>
<dbReference type="InterPro" id="IPR001254">
    <property type="entry name" value="Trypsin_dom"/>
</dbReference>
<organism evidence="3 4">
    <name type="scientific">Amphilophus citrinellus</name>
    <name type="common">Midas cichlid</name>
    <name type="synonym">Cichlasoma citrinellum</name>
    <dbReference type="NCBI Taxonomy" id="61819"/>
    <lineage>
        <taxon>Eukaryota</taxon>
        <taxon>Metazoa</taxon>
        <taxon>Chordata</taxon>
        <taxon>Craniata</taxon>
        <taxon>Vertebrata</taxon>
        <taxon>Euteleostomi</taxon>
        <taxon>Actinopterygii</taxon>
        <taxon>Neopterygii</taxon>
        <taxon>Teleostei</taxon>
        <taxon>Neoteleostei</taxon>
        <taxon>Acanthomorphata</taxon>
        <taxon>Ovalentaria</taxon>
        <taxon>Cichlomorphae</taxon>
        <taxon>Cichliformes</taxon>
        <taxon>Cichlidae</taxon>
        <taxon>New World cichlids</taxon>
        <taxon>Cichlasomatinae</taxon>
        <taxon>Heroini</taxon>
        <taxon>Amphilophus</taxon>
    </lineage>
</organism>
<dbReference type="AlphaFoldDB" id="A0A3Q0SPQ9"/>
<dbReference type="Gene3D" id="2.40.10.10">
    <property type="entry name" value="Trypsin-like serine proteases"/>
    <property type="match status" value="1"/>
</dbReference>
<reference evidence="3" key="1">
    <citation type="submission" date="2025-08" db="UniProtKB">
        <authorList>
            <consortium name="Ensembl"/>
        </authorList>
    </citation>
    <scope>IDENTIFICATION</scope>
</reference>
<dbReference type="GeneTree" id="ENSGT00940000177226"/>
<dbReference type="Pfam" id="PF00089">
    <property type="entry name" value="Trypsin"/>
    <property type="match status" value="1"/>
</dbReference>
<evidence type="ECO:0000313" key="3">
    <source>
        <dbReference type="Ensembl" id="ENSACIP00000026909.1"/>
    </source>
</evidence>
<dbReference type="Proteomes" id="UP000261340">
    <property type="component" value="Unplaced"/>
</dbReference>
<dbReference type="SUPFAM" id="SSF50494">
    <property type="entry name" value="Trypsin-like serine proteases"/>
    <property type="match status" value="1"/>
</dbReference>
<dbReference type="PANTHER" id="PTHR24271:SF52">
    <property type="entry name" value="GRANZYME K"/>
    <property type="match status" value="1"/>
</dbReference>
<dbReference type="STRING" id="61819.ENSACIP00000026909"/>
<reference evidence="3" key="2">
    <citation type="submission" date="2025-09" db="UniProtKB">
        <authorList>
            <consortium name="Ensembl"/>
        </authorList>
    </citation>
    <scope>IDENTIFICATION</scope>
</reference>
<keyword evidence="4" id="KW-1185">Reference proteome</keyword>
<dbReference type="PROSITE" id="PS00134">
    <property type="entry name" value="TRYPSIN_HIS"/>
    <property type="match status" value="1"/>
</dbReference>
<proteinExistence type="predicted"/>
<dbReference type="GO" id="GO:0006508">
    <property type="term" value="P:proteolysis"/>
    <property type="evidence" value="ECO:0007669"/>
    <property type="project" value="InterPro"/>
</dbReference>
<feature type="domain" description="Peptidase S1" evidence="2">
    <location>
        <begin position="20"/>
        <end position="61"/>
    </location>
</feature>
<protein>
    <recommendedName>
        <fullName evidence="2">Peptidase S1 domain-containing protein</fullName>
    </recommendedName>
</protein>
<dbReference type="InterPro" id="IPR043504">
    <property type="entry name" value="Peptidase_S1_PA_chymotrypsin"/>
</dbReference>